<dbReference type="PANTHER" id="PTHR36509:SF2">
    <property type="entry name" value="BLL3101 PROTEIN"/>
    <property type="match status" value="1"/>
</dbReference>
<name>A0A373FP88_COMTE</name>
<dbReference type="Pfam" id="PF06863">
    <property type="entry name" value="DUF1254"/>
    <property type="match status" value="1"/>
</dbReference>
<dbReference type="Pfam" id="PF06742">
    <property type="entry name" value="DUF1214"/>
    <property type="match status" value="1"/>
</dbReference>
<dbReference type="InterPro" id="IPR010679">
    <property type="entry name" value="DUF1254"/>
</dbReference>
<comment type="caution">
    <text evidence="3">The sequence shown here is derived from an EMBL/GenBank/DDBJ whole genome shotgun (WGS) entry which is preliminary data.</text>
</comment>
<evidence type="ECO:0000259" key="2">
    <source>
        <dbReference type="Pfam" id="PF06863"/>
    </source>
</evidence>
<dbReference type="PANTHER" id="PTHR36509">
    <property type="entry name" value="BLL3101 PROTEIN"/>
    <property type="match status" value="1"/>
</dbReference>
<dbReference type="AlphaFoldDB" id="A0A373FP88"/>
<dbReference type="Proteomes" id="UP000261948">
    <property type="component" value="Unassembled WGS sequence"/>
</dbReference>
<dbReference type="InterPro" id="IPR037050">
    <property type="entry name" value="DUF1254_sf"/>
</dbReference>
<sequence length="482" mass="53592">MTLNTARRPAMDGVAEWLRWIFGCVLLALLLGLGSHSHAQTGAGERNAALIRERQALHIGTTAYLYGYSIVDMRKQMFNETHRVTDKQAAYAPVNHFYAYEYLVTPQTAGNLRGPNNDTLYFGGWFDLTKEPLIVHAPDTAGRYYTLAVTDFYAESHHVGRRTTGTNEKFFALVGPDWKGELPPYLHVVRVPTPQVWILGRMLVDGEPDFPKALGLIRQFWAAPLSQFKPEGPPPARPAELKAKAVDPLGKLDFFVELNQWLRNHPGEKKEAALMELFDQIGIGPNRQLDLSQLDEATRKGLKQAVTEGEALVQAATQRTMSDVRNGWIFPTALGRYGTDYLARAAVVKGGYANAAEESTYAAKMFDEDKQFLTGGSRYKLHLTPQQIPPAGAFWSVVAYDLKTAGLIENPIRRYSLGDRTPGLQKNADGSLDLWIQKEPPASGNSNWLPVGEGAFFLIMRIYEPKPAVFDGSYKPGPVVKQ</sequence>
<dbReference type="OrthoDB" id="104565at2"/>
<keyword evidence="4" id="KW-1185">Reference proteome</keyword>
<dbReference type="InterPro" id="IPR037049">
    <property type="entry name" value="DUF1214_C_sf"/>
</dbReference>
<proteinExistence type="predicted"/>
<gene>
    <name evidence="3" type="ORF">DZC30_06730</name>
</gene>
<dbReference type="EMBL" id="QURR01000006">
    <property type="protein sequence ID" value="RGE45963.1"/>
    <property type="molecule type" value="Genomic_DNA"/>
</dbReference>
<dbReference type="SUPFAM" id="SSF160935">
    <property type="entry name" value="VPA0735-like"/>
    <property type="match status" value="1"/>
</dbReference>
<feature type="domain" description="DUF1254" evidence="2">
    <location>
        <begin position="94"/>
        <end position="221"/>
    </location>
</feature>
<evidence type="ECO:0000313" key="3">
    <source>
        <dbReference type="EMBL" id="RGE45963.1"/>
    </source>
</evidence>
<evidence type="ECO:0000259" key="1">
    <source>
        <dbReference type="Pfam" id="PF06742"/>
    </source>
</evidence>
<dbReference type="InterPro" id="IPR010621">
    <property type="entry name" value="DUF1214"/>
</dbReference>
<protein>
    <submittedName>
        <fullName evidence="3">DUF1254 domain-containing protein</fullName>
    </submittedName>
</protein>
<reference evidence="3 4" key="1">
    <citation type="submission" date="2018-08" db="EMBL/GenBank/DDBJ databases">
        <title>Comamonas testosteroni strain SWCO2.</title>
        <authorList>
            <person name="Jiang N."/>
            <person name="Zhang X.Z."/>
        </authorList>
    </citation>
    <scope>NUCLEOTIDE SEQUENCE [LARGE SCALE GENOMIC DNA]</scope>
    <source>
        <strain evidence="3 4">SWCO2</strain>
    </source>
</reference>
<evidence type="ECO:0000313" key="4">
    <source>
        <dbReference type="Proteomes" id="UP000261948"/>
    </source>
</evidence>
<dbReference type="Gene3D" id="2.60.120.600">
    <property type="entry name" value="Domain of unknown function DUF1214, C-terminal domain"/>
    <property type="match status" value="1"/>
</dbReference>
<accession>A0A373FP88</accession>
<organism evidence="3 4">
    <name type="scientific">Comamonas testosteroni</name>
    <name type="common">Pseudomonas testosteroni</name>
    <dbReference type="NCBI Taxonomy" id="285"/>
    <lineage>
        <taxon>Bacteria</taxon>
        <taxon>Pseudomonadati</taxon>
        <taxon>Pseudomonadota</taxon>
        <taxon>Betaproteobacteria</taxon>
        <taxon>Burkholderiales</taxon>
        <taxon>Comamonadaceae</taxon>
        <taxon>Comamonas</taxon>
    </lineage>
</organism>
<feature type="domain" description="DUF1214" evidence="1">
    <location>
        <begin position="358"/>
        <end position="466"/>
    </location>
</feature>
<dbReference type="Gene3D" id="2.60.40.1610">
    <property type="entry name" value="Domain of unknown function DUF1254"/>
    <property type="match status" value="1"/>
</dbReference>